<evidence type="ECO:0000313" key="2">
    <source>
        <dbReference type="EMBL" id="GBP61745.1"/>
    </source>
</evidence>
<dbReference type="EMBL" id="BGZK01000821">
    <property type="protein sequence ID" value="GBP61745.1"/>
    <property type="molecule type" value="Genomic_DNA"/>
</dbReference>
<feature type="region of interest" description="Disordered" evidence="1">
    <location>
        <begin position="115"/>
        <end position="181"/>
    </location>
</feature>
<name>A0A4C1XHT3_EUMVA</name>
<dbReference type="AlphaFoldDB" id="A0A4C1XHT3"/>
<evidence type="ECO:0000313" key="3">
    <source>
        <dbReference type="Proteomes" id="UP000299102"/>
    </source>
</evidence>
<gene>
    <name evidence="2" type="ORF">EVAR_31073_1</name>
</gene>
<dbReference type="OrthoDB" id="10017160at2759"/>
<proteinExistence type="predicted"/>
<sequence length="262" mass="29872">MDELFVKRLCADNEVILPPSACELKAIVTEMNDSVKKRSVKINVSKTKDEAPSKTTGYHWFSEFNRERFMLTDEFKEGRPKSVVAPQNIDAVKELMMQDRHITYHEIKASLDEIAENSSTSDKGGIESEENLFEGSSKSQHQETKTNDENLQSLDYQQVQQPSDQTENDIGVPRQSGNTETERNLQNINFEFEKYVDVALWPELLNQKLKEYEEKAKKLSASVGIDYNDINKRRITPKFSDRSTGLSSDNVTHIGVSEVPMS</sequence>
<accession>A0A4C1XHT3</accession>
<dbReference type="Proteomes" id="UP000299102">
    <property type="component" value="Unassembled WGS sequence"/>
</dbReference>
<evidence type="ECO:0000256" key="1">
    <source>
        <dbReference type="SAM" id="MobiDB-lite"/>
    </source>
</evidence>
<keyword evidence="3" id="KW-1185">Reference proteome</keyword>
<comment type="caution">
    <text evidence="2">The sequence shown here is derived from an EMBL/GenBank/DDBJ whole genome shotgun (WGS) entry which is preliminary data.</text>
</comment>
<reference evidence="2 3" key="1">
    <citation type="journal article" date="2019" name="Commun. Biol.">
        <title>The bagworm genome reveals a unique fibroin gene that provides high tensile strength.</title>
        <authorList>
            <person name="Kono N."/>
            <person name="Nakamura H."/>
            <person name="Ohtoshi R."/>
            <person name="Tomita M."/>
            <person name="Numata K."/>
            <person name="Arakawa K."/>
        </authorList>
    </citation>
    <scope>NUCLEOTIDE SEQUENCE [LARGE SCALE GENOMIC DNA]</scope>
</reference>
<organism evidence="2 3">
    <name type="scientific">Eumeta variegata</name>
    <name type="common">Bagworm moth</name>
    <name type="synonym">Eumeta japonica</name>
    <dbReference type="NCBI Taxonomy" id="151549"/>
    <lineage>
        <taxon>Eukaryota</taxon>
        <taxon>Metazoa</taxon>
        <taxon>Ecdysozoa</taxon>
        <taxon>Arthropoda</taxon>
        <taxon>Hexapoda</taxon>
        <taxon>Insecta</taxon>
        <taxon>Pterygota</taxon>
        <taxon>Neoptera</taxon>
        <taxon>Endopterygota</taxon>
        <taxon>Lepidoptera</taxon>
        <taxon>Glossata</taxon>
        <taxon>Ditrysia</taxon>
        <taxon>Tineoidea</taxon>
        <taxon>Psychidae</taxon>
        <taxon>Oiketicinae</taxon>
        <taxon>Eumeta</taxon>
    </lineage>
</organism>
<protein>
    <submittedName>
        <fullName evidence="2">Uncharacterized protein</fullName>
    </submittedName>
</protein>
<feature type="compositionally biased region" description="Polar residues" evidence="1">
    <location>
        <begin position="149"/>
        <end position="165"/>
    </location>
</feature>